<feature type="transmembrane region" description="Helical" evidence="1">
    <location>
        <begin position="6"/>
        <end position="23"/>
    </location>
</feature>
<dbReference type="PANTHER" id="PTHR30354:SF23">
    <property type="entry name" value="GNTP FAMILY PERMEASE"/>
    <property type="match status" value="1"/>
</dbReference>
<feature type="transmembrane region" description="Helical" evidence="1">
    <location>
        <begin position="319"/>
        <end position="342"/>
    </location>
</feature>
<keyword evidence="3" id="KW-1185">Reference proteome</keyword>
<keyword evidence="1" id="KW-1133">Transmembrane helix</keyword>
<keyword evidence="1" id="KW-0812">Transmembrane</keyword>
<dbReference type="InterPro" id="IPR003474">
    <property type="entry name" value="Glcn_transporter"/>
</dbReference>
<dbReference type="OrthoDB" id="2136698at2"/>
<sequence>MHDLHLAWYGAILGLFIAIFLILRKINPVYALFFGAIAGAIIGGADLQQTINVLISGTQSIMGTVIRVLAAGILAGVMMESGAANTIAREIVRRMGEGKAIFALALATMVITAVGVFIPVAVLIVAPIALSVGNRMGLSKTALLLALSGGGKAGNIISPNPNTIAAANGFHLGLSDVMIAGFIPAIGGLIVTVLLASLIKHKGQMVSDAEADTDTRAQVSGPSLGKSIVAPAVAVILLMINPLGSILHISALSAFKLDAMYVLPIAGIVGMVAMGQSGKIIQYTTSGIEKMTATVLILIGAGAIAGLIGASTLSEQVIALINAAGISGTFLAPISGILMAAATASTSTGVILATGTFGSTLIHMGIPALASAVMMHTGATVIDSLPQGNYFHVTANSMFMSIRQRIGLIPYEALVGGTMTIIATLLYGFIL</sequence>
<feature type="transmembrane region" description="Helical" evidence="1">
    <location>
        <begin position="177"/>
        <end position="199"/>
    </location>
</feature>
<evidence type="ECO:0000256" key="1">
    <source>
        <dbReference type="SAM" id="Phobius"/>
    </source>
</evidence>
<dbReference type="AlphaFoldDB" id="A0A4R1NJW2"/>
<accession>A0A4R1NJW2</accession>
<feature type="transmembrane region" description="Helical" evidence="1">
    <location>
        <begin position="100"/>
        <end position="130"/>
    </location>
</feature>
<gene>
    <name evidence="2" type="ORF">EZJ58_5775</name>
</gene>
<feature type="transmembrane region" description="Helical" evidence="1">
    <location>
        <begin position="60"/>
        <end position="79"/>
    </location>
</feature>
<feature type="transmembrane region" description="Helical" evidence="1">
    <location>
        <begin position="293"/>
        <end position="313"/>
    </location>
</feature>
<organism evidence="2 3">
    <name type="scientific">Sodalis ligni</name>
    <dbReference type="NCBI Taxonomy" id="2697027"/>
    <lineage>
        <taxon>Bacteria</taxon>
        <taxon>Pseudomonadati</taxon>
        <taxon>Pseudomonadota</taxon>
        <taxon>Gammaproteobacteria</taxon>
        <taxon>Enterobacterales</taxon>
        <taxon>Bruguierivoracaceae</taxon>
        <taxon>Sodalis</taxon>
    </lineage>
</organism>
<evidence type="ECO:0000313" key="3">
    <source>
        <dbReference type="Proteomes" id="UP000294555"/>
    </source>
</evidence>
<feature type="transmembrane region" description="Helical" evidence="1">
    <location>
        <begin position="261"/>
        <end position="281"/>
    </location>
</feature>
<dbReference type="GO" id="GO:0015128">
    <property type="term" value="F:gluconate transmembrane transporter activity"/>
    <property type="evidence" value="ECO:0007669"/>
    <property type="project" value="InterPro"/>
</dbReference>
<keyword evidence="1" id="KW-0472">Membrane</keyword>
<feature type="transmembrane region" description="Helical" evidence="1">
    <location>
        <begin position="228"/>
        <end position="249"/>
    </location>
</feature>
<protein>
    <submittedName>
        <fullName evidence="2">GntP family gluconate:H+ symporter</fullName>
    </submittedName>
</protein>
<name>A0A4R1NJW2_9GAMM</name>
<dbReference type="Pfam" id="PF02447">
    <property type="entry name" value="GntP_permease"/>
    <property type="match status" value="1"/>
</dbReference>
<dbReference type="RefSeq" id="WP_132927631.1">
    <property type="nucleotide sequence ID" value="NZ_SJOI01000001.1"/>
</dbReference>
<evidence type="ECO:0000313" key="2">
    <source>
        <dbReference type="EMBL" id="TCL07449.1"/>
    </source>
</evidence>
<feature type="transmembrane region" description="Helical" evidence="1">
    <location>
        <begin position="30"/>
        <end position="48"/>
    </location>
</feature>
<reference evidence="2 3" key="1">
    <citation type="submission" date="2019-02" db="EMBL/GenBank/DDBJ databases">
        <title>Investigation of anaerobic lignin degradation for improved lignocellulosic biofuels.</title>
        <authorList>
            <person name="Deangelis K."/>
        </authorList>
    </citation>
    <scope>NUCLEOTIDE SEQUENCE [LARGE SCALE GENOMIC DNA]</scope>
    <source>
        <strain evidence="2 3">159R</strain>
    </source>
</reference>
<dbReference type="Proteomes" id="UP000294555">
    <property type="component" value="Unassembled WGS sequence"/>
</dbReference>
<comment type="caution">
    <text evidence="2">The sequence shown here is derived from an EMBL/GenBank/DDBJ whole genome shotgun (WGS) entry which is preliminary data.</text>
</comment>
<feature type="transmembrane region" description="Helical" evidence="1">
    <location>
        <begin position="408"/>
        <end position="430"/>
    </location>
</feature>
<dbReference type="GO" id="GO:0005886">
    <property type="term" value="C:plasma membrane"/>
    <property type="evidence" value="ECO:0007669"/>
    <property type="project" value="TreeGrafter"/>
</dbReference>
<dbReference type="EMBL" id="SJOI01000001">
    <property type="protein sequence ID" value="TCL07449.1"/>
    <property type="molecule type" value="Genomic_DNA"/>
</dbReference>
<proteinExistence type="predicted"/>
<dbReference type="PANTHER" id="PTHR30354">
    <property type="entry name" value="GNT FAMILY GLUCONATE TRANSPORTER"/>
    <property type="match status" value="1"/>
</dbReference>